<gene>
    <name evidence="1" type="ORF">J437_LFUL011976</name>
</gene>
<dbReference type="OrthoDB" id="6509413at2759"/>
<keyword evidence="2" id="KW-1185">Reference proteome</keyword>
<comment type="caution">
    <text evidence="1">The sequence shown here is derived from an EMBL/GenBank/DDBJ whole genome shotgun (WGS) entry which is preliminary data.</text>
</comment>
<dbReference type="Proteomes" id="UP000792457">
    <property type="component" value="Unassembled WGS sequence"/>
</dbReference>
<evidence type="ECO:0000313" key="2">
    <source>
        <dbReference type="Proteomes" id="UP000792457"/>
    </source>
</evidence>
<proteinExistence type="predicted"/>
<evidence type="ECO:0008006" key="3">
    <source>
        <dbReference type="Google" id="ProtNLM"/>
    </source>
</evidence>
<organism evidence="1 2">
    <name type="scientific">Ladona fulva</name>
    <name type="common">Scarce chaser dragonfly</name>
    <name type="synonym">Libellula fulva</name>
    <dbReference type="NCBI Taxonomy" id="123851"/>
    <lineage>
        <taxon>Eukaryota</taxon>
        <taxon>Metazoa</taxon>
        <taxon>Ecdysozoa</taxon>
        <taxon>Arthropoda</taxon>
        <taxon>Hexapoda</taxon>
        <taxon>Insecta</taxon>
        <taxon>Pterygota</taxon>
        <taxon>Palaeoptera</taxon>
        <taxon>Odonata</taxon>
        <taxon>Epiprocta</taxon>
        <taxon>Anisoptera</taxon>
        <taxon>Libelluloidea</taxon>
        <taxon>Libellulidae</taxon>
        <taxon>Ladona</taxon>
    </lineage>
</organism>
<evidence type="ECO:0000313" key="1">
    <source>
        <dbReference type="EMBL" id="KAG8232230.1"/>
    </source>
</evidence>
<sequence length="39" mass="4301">MPCHIRLFMEKANMPGVIGAIDGTHIAIVPPTTAREFHQ</sequence>
<accession>A0A8K0KEJ4</accession>
<dbReference type="AlphaFoldDB" id="A0A8K0KEJ4"/>
<name>A0A8K0KEJ4_LADFU</name>
<protein>
    <recommendedName>
        <fullName evidence="3">Nuclease HARBI1</fullName>
    </recommendedName>
</protein>
<dbReference type="EMBL" id="KZ308604">
    <property type="protein sequence ID" value="KAG8232230.1"/>
    <property type="molecule type" value="Genomic_DNA"/>
</dbReference>
<reference evidence="1" key="2">
    <citation type="submission" date="2017-10" db="EMBL/GenBank/DDBJ databases">
        <title>Ladona fulva Genome sequencing and assembly.</title>
        <authorList>
            <person name="Murali S."/>
            <person name="Richards S."/>
            <person name="Bandaranaike D."/>
            <person name="Bellair M."/>
            <person name="Blankenburg K."/>
            <person name="Chao H."/>
            <person name="Dinh H."/>
            <person name="Doddapaneni H."/>
            <person name="Dugan-Rocha S."/>
            <person name="Elkadiri S."/>
            <person name="Gnanaolivu R."/>
            <person name="Hernandez B."/>
            <person name="Skinner E."/>
            <person name="Javaid M."/>
            <person name="Lee S."/>
            <person name="Li M."/>
            <person name="Ming W."/>
            <person name="Munidasa M."/>
            <person name="Muniz J."/>
            <person name="Nguyen L."/>
            <person name="Hughes D."/>
            <person name="Osuji N."/>
            <person name="Pu L.-L."/>
            <person name="Puazo M."/>
            <person name="Qu C."/>
            <person name="Quiroz J."/>
            <person name="Raj R."/>
            <person name="Weissenberger G."/>
            <person name="Xin Y."/>
            <person name="Zou X."/>
            <person name="Han Y."/>
            <person name="Worley K."/>
            <person name="Muzny D."/>
            <person name="Gibbs R."/>
        </authorList>
    </citation>
    <scope>NUCLEOTIDE SEQUENCE</scope>
    <source>
        <strain evidence="1">Sampled in the wild</strain>
    </source>
</reference>
<reference evidence="1" key="1">
    <citation type="submission" date="2013-04" db="EMBL/GenBank/DDBJ databases">
        <authorList>
            <person name="Qu J."/>
            <person name="Murali S.C."/>
            <person name="Bandaranaike D."/>
            <person name="Bellair M."/>
            <person name="Blankenburg K."/>
            <person name="Chao H."/>
            <person name="Dinh H."/>
            <person name="Doddapaneni H."/>
            <person name="Downs B."/>
            <person name="Dugan-Rocha S."/>
            <person name="Elkadiri S."/>
            <person name="Gnanaolivu R.D."/>
            <person name="Hernandez B."/>
            <person name="Javaid M."/>
            <person name="Jayaseelan J.C."/>
            <person name="Lee S."/>
            <person name="Li M."/>
            <person name="Ming W."/>
            <person name="Munidasa M."/>
            <person name="Muniz J."/>
            <person name="Nguyen L."/>
            <person name="Ongeri F."/>
            <person name="Osuji N."/>
            <person name="Pu L.-L."/>
            <person name="Puazo M."/>
            <person name="Qu C."/>
            <person name="Quiroz J."/>
            <person name="Raj R."/>
            <person name="Weissenberger G."/>
            <person name="Xin Y."/>
            <person name="Zou X."/>
            <person name="Han Y."/>
            <person name="Richards S."/>
            <person name="Worley K."/>
            <person name="Muzny D."/>
            <person name="Gibbs R."/>
        </authorList>
    </citation>
    <scope>NUCLEOTIDE SEQUENCE</scope>
    <source>
        <strain evidence="1">Sampled in the wild</strain>
    </source>
</reference>